<dbReference type="eggNOG" id="COG4929">
    <property type="taxonomic scope" value="Bacteria"/>
</dbReference>
<reference evidence="1 2" key="1">
    <citation type="submission" date="2008-07" db="EMBL/GenBank/DDBJ databases">
        <title>Complete sequence of Geobacter bemidjiensis BEM.</title>
        <authorList>
            <consortium name="US DOE Joint Genome Institute"/>
            <person name="Lucas S."/>
            <person name="Copeland A."/>
            <person name="Lapidus A."/>
            <person name="Glavina del Rio T."/>
            <person name="Dalin E."/>
            <person name="Tice H."/>
            <person name="Bruce D."/>
            <person name="Goodwin L."/>
            <person name="Pitluck S."/>
            <person name="Kiss H."/>
            <person name="Brettin T."/>
            <person name="Detter J.C."/>
            <person name="Han C."/>
            <person name="Kuske C.R."/>
            <person name="Schmutz J."/>
            <person name="Larimer F."/>
            <person name="Land M."/>
            <person name="Hauser L."/>
            <person name="Kyrpides N."/>
            <person name="Lykidis A."/>
            <person name="Lovley D."/>
            <person name="Richardson P."/>
        </authorList>
    </citation>
    <scope>NUCLEOTIDE SEQUENCE [LARGE SCALE GENOMIC DNA]</scope>
    <source>
        <strain evidence="2">ATCC BAA-1014 / DSM 16622 / JCM 12645 / Bem</strain>
    </source>
</reference>
<proteinExistence type="predicted"/>
<name>B5E9I8_CITBB</name>
<dbReference type="HOGENOM" id="CLU_105410_0_0_7"/>
<dbReference type="EMBL" id="CP001124">
    <property type="protein sequence ID" value="ACH38730.1"/>
    <property type="molecule type" value="Genomic_DNA"/>
</dbReference>
<evidence type="ECO:0000313" key="1">
    <source>
        <dbReference type="EMBL" id="ACH38730.1"/>
    </source>
</evidence>
<accession>B5E9I8</accession>
<evidence type="ECO:0000313" key="2">
    <source>
        <dbReference type="Proteomes" id="UP000008825"/>
    </source>
</evidence>
<dbReference type="OrthoDB" id="4868247at2"/>
<dbReference type="STRING" id="404380.Gbem_1714"/>
<evidence type="ECO:0008006" key="3">
    <source>
        <dbReference type="Google" id="ProtNLM"/>
    </source>
</evidence>
<dbReference type="AlphaFoldDB" id="B5E9I8"/>
<dbReference type="InterPro" id="IPR025833">
    <property type="entry name" value="GDYXXLXY"/>
</dbReference>
<dbReference type="Proteomes" id="UP000008825">
    <property type="component" value="Chromosome"/>
</dbReference>
<gene>
    <name evidence="1" type="ordered locus">Gbem_1714</name>
</gene>
<dbReference type="KEGG" id="gbm:Gbem_1714"/>
<protein>
    <recommendedName>
        <fullName evidence="3">GDYXXLXY domain-containing protein</fullName>
    </recommendedName>
</protein>
<dbReference type="Pfam" id="PF14345">
    <property type="entry name" value="GDYXXLXY"/>
    <property type="match status" value="1"/>
</dbReference>
<keyword evidence="2" id="KW-1185">Reference proteome</keyword>
<dbReference type="RefSeq" id="WP_012530146.1">
    <property type="nucleotide sequence ID" value="NC_011146.1"/>
</dbReference>
<reference evidence="1 2" key="2">
    <citation type="journal article" date="2010" name="BMC Genomics">
        <title>The genome of Geobacter bemidjiensis, exemplar for the subsurface clade of Geobacter species that predominate in Fe(III)-reducing subsurface environments.</title>
        <authorList>
            <person name="Aklujkar M."/>
            <person name="Young N.D."/>
            <person name="Holmes D."/>
            <person name="Chavan M."/>
            <person name="Risso C."/>
            <person name="Kiss H.E."/>
            <person name="Han C.S."/>
            <person name="Land M.L."/>
            <person name="Lovley D.R."/>
        </authorList>
    </citation>
    <scope>NUCLEOTIDE SEQUENCE [LARGE SCALE GENOMIC DNA]</scope>
    <source>
        <strain evidence="2">ATCC BAA-1014 / DSM 16622 / JCM 12645 / Bem</strain>
    </source>
</reference>
<sequence>MRNIVLFVTAACVLVLVNYNIWQREELIHSGRTVLLELAPIDPRSLMQGDYMALRYKIADEKIPPGARDGRMILALDARNVATFRRFAGDAQPAAGEVAFRYRIRNGKPKLATNAFFFQEKQGNYYSAAKYGEFRLAPDGEAILVALRGADLQTLGPQGRAVR</sequence>
<organism evidence="1 2">
    <name type="scientific">Citrifermentans bemidjiense (strain ATCC BAA-1014 / DSM 16622 / JCM 12645 / Bem)</name>
    <name type="common">Geobacter bemidjiensis</name>
    <dbReference type="NCBI Taxonomy" id="404380"/>
    <lineage>
        <taxon>Bacteria</taxon>
        <taxon>Pseudomonadati</taxon>
        <taxon>Thermodesulfobacteriota</taxon>
        <taxon>Desulfuromonadia</taxon>
        <taxon>Geobacterales</taxon>
        <taxon>Geobacteraceae</taxon>
        <taxon>Citrifermentans</taxon>
    </lineage>
</organism>